<evidence type="ECO:0000313" key="1">
    <source>
        <dbReference type="EMBL" id="MEE2035587.1"/>
    </source>
</evidence>
<dbReference type="Proteomes" id="UP001331936">
    <property type="component" value="Unassembled WGS sequence"/>
</dbReference>
<name>A0ABU7K0L3_9NOCA</name>
<dbReference type="InterPro" id="IPR023057">
    <property type="entry name" value="GlnE"/>
</dbReference>
<organism evidence="1 2">
    <name type="scientific">Rhodococcus chondri</name>
    <dbReference type="NCBI Taxonomy" id="3065941"/>
    <lineage>
        <taxon>Bacteria</taxon>
        <taxon>Bacillati</taxon>
        <taxon>Actinomycetota</taxon>
        <taxon>Actinomycetes</taxon>
        <taxon>Mycobacteriales</taxon>
        <taxon>Nocardiaceae</taxon>
        <taxon>Rhodococcus</taxon>
    </lineage>
</organism>
<dbReference type="GO" id="GO:0016779">
    <property type="term" value="F:nucleotidyltransferase activity"/>
    <property type="evidence" value="ECO:0007669"/>
    <property type="project" value="UniProtKB-KW"/>
</dbReference>
<keyword evidence="1" id="KW-0548">Nucleotidyltransferase</keyword>
<dbReference type="SUPFAM" id="SSF81301">
    <property type="entry name" value="Nucleotidyltransferase"/>
    <property type="match status" value="1"/>
</dbReference>
<sequence>RWLARAAHMRPDGRHDALGVLESEIKRNSARVRKLHARLFYRPLLESVTRIEKDAVRLSPDAATRQLAALGYGAPQHALEHLTALSGGASRKARIQALLLPQLLEFLGDTVDPDAGLLAYRRLSDALYDTAWFLRVLRDEPSVAERLMTVLGSSAYVPNLLIRSPDVIRLYADGGNGPRLLEPQPSEVAKALVTSSRRYDDPNRAIAAA</sequence>
<dbReference type="InterPro" id="IPR043519">
    <property type="entry name" value="NT_sf"/>
</dbReference>
<evidence type="ECO:0000313" key="2">
    <source>
        <dbReference type="Proteomes" id="UP001331936"/>
    </source>
</evidence>
<reference evidence="1 2" key="1">
    <citation type="submission" date="2023-08" db="EMBL/GenBank/DDBJ databases">
        <authorList>
            <person name="Girao M."/>
            <person name="Carvalho M.F."/>
        </authorList>
    </citation>
    <scope>NUCLEOTIDE SEQUENCE [LARGE SCALE GENOMIC DNA]</scope>
    <source>
        <strain evidence="1 2">CC-R104</strain>
    </source>
</reference>
<dbReference type="EMBL" id="JAUZMZ010000401">
    <property type="protein sequence ID" value="MEE2035587.1"/>
    <property type="molecule type" value="Genomic_DNA"/>
</dbReference>
<proteinExistence type="predicted"/>
<gene>
    <name evidence="1" type="ORF">Q8814_26395</name>
</gene>
<dbReference type="PANTHER" id="PTHR30621:SF0">
    <property type="entry name" value="BIFUNCTIONAL GLUTAMINE SYNTHETASE ADENYLYLTRANSFERASE_ADENYLYL-REMOVING ENZYME"/>
    <property type="match status" value="1"/>
</dbReference>
<accession>A0ABU7K0L3</accession>
<protein>
    <submittedName>
        <fullName evidence="1">Bifunctional [glutamine synthetase] adenylyltransferase/[glutamine synthetase]-adenylyl-L-tyrosine phosphorylase</fullName>
    </submittedName>
</protein>
<feature type="non-terminal residue" evidence="1">
    <location>
        <position position="1"/>
    </location>
</feature>
<feature type="non-terminal residue" evidence="1">
    <location>
        <position position="209"/>
    </location>
</feature>
<keyword evidence="2" id="KW-1185">Reference proteome</keyword>
<dbReference type="PANTHER" id="PTHR30621">
    <property type="entry name" value="GLUTAMINE SYNTHETASE ADENYLYLTRANSFERASE"/>
    <property type="match status" value="1"/>
</dbReference>
<comment type="caution">
    <text evidence="1">The sequence shown here is derived from an EMBL/GenBank/DDBJ whole genome shotgun (WGS) entry which is preliminary data.</text>
</comment>
<keyword evidence="1" id="KW-0808">Transferase</keyword>